<dbReference type="FunFam" id="2.30.310.10:FF:000004">
    <property type="entry name" value="Fibronectin-binding protein A"/>
    <property type="match status" value="1"/>
</dbReference>
<feature type="domain" description="NFACT RNA-binding" evidence="7">
    <location>
        <begin position="472"/>
        <end position="572"/>
    </location>
</feature>
<dbReference type="InterPro" id="IPR008532">
    <property type="entry name" value="NFACT_RNA-bd"/>
</dbReference>
<comment type="similarity">
    <text evidence="5">Belongs to the NEMF family.</text>
</comment>
<keyword evidence="3 5" id="KW-0694">RNA-binding</keyword>
<keyword evidence="2 5" id="KW-0699">rRNA-binding</keyword>
<name>A0A8S0W9S4_9FIRM</name>
<dbReference type="RefSeq" id="WP_240986149.1">
    <property type="nucleotide sequence ID" value="NZ_CDGJ01000003.1"/>
</dbReference>
<dbReference type="GO" id="GO:0072344">
    <property type="term" value="P:rescue of stalled ribosome"/>
    <property type="evidence" value="ECO:0007669"/>
    <property type="project" value="UniProtKB-UniRule"/>
</dbReference>
<evidence type="ECO:0000256" key="2">
    <source>
        <dbReference type="ARBA" id="ARBA00022730"/>
    </source>
</evidence>
<evidence type="ECO:0000313" key="8">
    <source>
        <dbReference type="EMBL" id="CAA7602839.1"/>
    </source>
</evidence>
<dbReference type="PANTHER" id="PTHR15239:SF6">
    <property type="entry name" value="RIBOSOME QUALITY CONTROL COMPLEX SUBUNIT NEMF"/>
    <property type="match status" value="1"/>
</dbReference>
<dbReference type="InterPro" id="IPR043682">
    <property type="entry name" value="RqcH_bacterial"/>
</dbReference>
<dbReference type="Proteomes" id="UP000836597">
    <property type="component" value="Chromosome"/>
</dbReference>
<comment type="function">
    <text evidence="5">Key component of the ribosome quality control system (RQC), a ribosome-associated complex that mediates the extraction of incompletely synthesized nascent chains from stalled ribosomes and their subsequent degradation. RqcH recruits Ala-charged tRNA, and with RqcP directs the elongation of stalled nascent chains on 50S ribosomal subunits, leading to non-templated C-terminal alanine extensions (Ala tail). The Ala tail promotes nascent chain degradation. May add between 1 and at least 8 Ala residues. Binds to stalled 50S ribosomal subunits.</text>
</comment>
<organism evidence="8">
    <name type="scientific">Acididesulfobacillus acetoxydans</name>
    <dbReference type="NCBI Taxonomy" id="1561005"/>
    <lineage>
        <taxon>Bacteria</taxon>
        <taxon>Bacillati</taxon>
        <taxon>Bacillota</taxon>
        <taxon>Clostridia</taxon>
        <taxon>Eubacteriales</taxon>
        <taxon>Peptococcaceae</taxon>
        <taxon>Acididesulfobacillus</taxon>
    </lineage>
</organism>
<dbReference type="Gene3D" id="2.30.310.10">
    <property type="entry name" value="ibrinogen binding protein from staphylococcus aureus domain"/>
    <property type="match status" value="1"/>
</dbReference>
<dbReference type="Pfam" id="PF05833">
    <property type="entry name" value="NFACT_N"/>
    <property type="match status" value="1"/>
</dbReference>
<evidence type="ECO:0000313" key="10">
    <source>
        <dbReference type="Proteomes" id="UP001071230"/>
    </source>
</evidence>
<dbReference type="KEGG" id="aacx:DEACI_3662"/>
<comment type="subunit">
    <text evidence="5">Associates with stalled 50S ribosomal subunits. Binds to RqcP.</text>
</comment>
<dbReference type="HAMAP" id="MF_00844_B">
    <property type="entry name" value="RqcH_B"/>
    <property type="match status" value="1"/>
</dbReference>
<evidence type="ECO:0000259" key="7">
    <source>
        <dbReference type="Pfam" id="PF05670"/>
    </source>
</evidence>
<dbReference type="AlphaFoldDB" id="A0A8S0W9S4"/>
<keyword evidence="1 5" id="KW-0820">tRNA-binding</keyword>
<evidence type="ECO:0000313" key="9">
    <source>
        <dbReference type="EMBL" id="CEJ05720.1"/>
    </source>
</evidence>
<reference evidence="8" key="2">
    <citation type="submission" date="2020-01" db="EMBL/GenBank/DDBJ databases">
        <authorList>
            <person name="Hornung B."/>
        </authorList>
    </citation>
    <scope>NUCLEOTIDE SEQUENCE</scope>
    <source>
        <strain evidence="8">PacBioINE</strain>
    </source>
</reference>
<protein>
    <recommendedName>
        <fullName evidence="5">Rqc2 homolog RqcH</fullName>
        <shortName evidence="5">RqcH</shortName>
    </recommendedName>
</protein>
<evidence type="ECO:0000256" key="5">
    <source>
        <dbReference type="HAMAP-Rule" id="MF_00844"/>
    </source>
</evidence>
<evidence type="ECO:0000256" key="6">
    <source>
        <dbReference type="SAM" id="MobiDB-lite"/>
    </source>
</evidence>
<dbReference type="GO" id="GO:0000049">
    <property type="term" value="F:tRNA binding"/>
    <property type="evidence" value="ECO:0007669"/>
    <property type="project" value="UniProtKB-UniRule"/>
</dbReference>
<dbReference type="EMBL" id="CDGJ01000003">
    <property type="protein sequence ID" value="CEJ05720.1"/>
    <property type="molecule type" value="Genomic_DNA"/>
</dbReference>
<evidence type="ECO:0000256" key="4">
    <source>
        <dbReference type="ARBA" id="ARBA00022917"/>
    </source>
</evidence>
<dbReference type="PANTHER" id="PTHR15239">
    <property type="entry name" value="NUCLEAR EXPORT MEDIATOR FACTOR NEMF"/>
    <property type="match status" value="1"/>
</dbReference>
<keyword evidence="10" id="KW-1185">Reference proteome</keyword>
<proteinExistence type="inferred from homology"/>
<dbReference type="InterPro" id="IPR051608">
    <property type="entry name" value="RQC_Subunit_NEMF"/>
</dbReference>
<gene>
    <name evidence="5" type="primary">rqcH</name>
    <name evidence="9" type="ORF">DEACI_0139</name>
    <name evidence="8" type="ORF">DEACI_3662</name>
</gene>
<dbReference type="GO" id="GO:1990112">
    <property type="term" value="C:RQC complex"/>
    <property type="evidence" value="ECO:0007669"/>
    <property type="project" value="TreeGrafter"/>
</dbReference>
<reference evidence="9" key="1">
    <citation type="submission" date="2014-11" db="EMBL/GenBank/DDBJ databases">
        <authorList>
            <person name="Hornung B.V."/>
        </authorList>
    </citation>
    <scope>NUCLEOTIDE SEQUENCE</scope>
    <source>
        <strain evidence="9">INE</strain>
    </source>
</reference>
<dbReference type="Proteomes" id="UP001071230">
    <property type="component" value="Unassembled WGS sequence"/>
</dbReference>
<accession>A0A8S0W9S4</accession>
<sequence>MALDGITLSYLTAELAPQLSGARIDKILQPEKDEVHLVLRRRGTSLRLVLNTGSTGARLHLTGLSRKNPASPPMFCMILRKHLEGGKILALRQLGLERIVTLDIQNYNEYRDLATLHLTLEIMGKHSNLLLIDPETGLILDGIRRYSHALSRHREVLPGRPYLLPPSQGKLGAADEDSFRETLLADDLESKLRDILLARFDGLGPELALEIVLASGLEHETRLGDCGEIDLVRLYQTYTRLGRKQGTHPDPRIYYRFRGDHTPAAFTFVPYEQYEGLPCTVHSSLNETVARFFETRSGRNALAAQRGSLLKRVREIHSHLGKKLNIYEETLGSARTSFKYRLWGELLTANLYRIQPGMTQAEVEDYHEEGQPLVRIPLDPALNAIDNAQRYYKLYNKAKAALQKTEPLRQAALADLSYLDSVLLSLEQAENQADLEEIHNELVEQKYLSGKSLTREGKRNTGNKKNGPEIKPRSFRSSQGRTILVGKNNRQNDWLTLKKGRPEDLWLHVKNIPGSHVLIPLAGGEDFPDDSTLEEAAALAVYFSQARGSSLVPVDYTHVRQIKKPNSAKPGMVIYEQNWTLFVTPRQEVLDALLATENPGSLAAAGKAD</sequence>
<dbReference type="EMBL" id="LR746496">
    <property type="protein sequence ID" value="CAA7602839.1"/>
    <property type="molecule type" value="Genomic_DNA"/>
</dbReference>
<dbReference type="GO" id="GO:0019843">
    <property type="term" value="F:rRNA binding"/>
    <property type="evidence" value="ECO:0007669"/>
    <property type="project" value="UniProtKB-UniRule"/>
</dbReference>
<dbReference type="Pfam" id="PF05670">
    <property type="entry name" value="NFACT-R_1"/>
    <property type="match status" value="1"/>
</dbReference>
<keyword evidence="4 5" id="KW-0648">Protein biosynthesis</keyword>
<evidence type="ECO:0000256" key="3">
    <source>
        <dbReference type="ARBA" id="ARBA00022884"/>
    </source>
</evidence>
<evidence type="ECO:0000256" key="1">
    <source>
        <dbReference type="ARBA" id="ARBA00022555"/>
    </source>
</evidence>
<feature type="region of interest" description="Disordered" evidence="6">
    <location>
        <begin position="449"/>
        <end position="478"/>
    </location>
</feature>
<dbReference type="GO" id="GO:0043023">
    <property type="term" value="F:ribosomal large subunit binding"/>
    <property type="evidence" value="ECO:0007669"/>
    <property type="project" value="UniProtKB-UniRule"/>
</dbReference>